<evidence type="ECO:0000313" key="2">
    <source>
        <dbReference type="EMBL" id="KAK8969404.1"/>
    </source>
</evidence>
<dbReference type="EMBL" id="JBBWWR010000003">
    <property type="protein sequence ID" value="KAK8969404.1"/>
    <property type="molecule type" value="Genomic_DNA"/>
</dbReference>
<dbReference type="Proteomes" id="UP001412067">
    <property type="component" value="Unassembled WGS sequence"/>
</dbReference>
<evidence type="ECO:0000256" key="1">
    <source>
        <dbReference type="SAM" id="MobiDB-lite"/>
    </source>
</evidence>
<sequence length="107" mass="11995">MRTESSQERGNQVGPGRCRRKSINPAEEGRSQSRSLATEGVVREVESAKPHDQKAKWAARVRELTTYDSLHPVVLNLTANLVEDSKYSQNKELAMEIAFLIKMVADP</sequence>
<comment type="caution">
    <text evidence="2">The sequence shown here is derived from an EMBL/GenBank/DDBJ whole genome shotgun (WGS) entry which is preliminary data.</text>
</comment>
<name>A0ABR2MYU3_9ASPA</name>
<gene>
    <name evidence="2" type="ORF">KSP40_PGU010371</name>
</gene>
<organism evidence="2 3">
    <name type="scientific">Platanthera guangdongensis</name>
    <dbReference type="NCBI Taxonomy" id="2320717"/>
    <lineage>
        <taxon>Eukaryota</taxon>
        <taxon>Viridiplantae</taxon>
        <taxon>Streptophyta</taxon>
        <taxon>Embryophyta</taxon>
        <taxon>Tracheophyta</taxon>
        <taxon>Spermatophyta</taxon>
        <taxon>Magnoliopsida</taxon>
        <taxon>Liliopsida</taxon>
        <taxon>Asparagales</taxon>
        <taxon>Orchidaceae</taxon>
        <taxon>Orchidoideae</taxon>
        <taxon>Orchideae</taxon>
        <taxon>Orchidinae</taxon>
        <taxon>Platanthera</taxon>
    </lineage>
</organism>
<accession>A0ABR2MYU3</accession>
<feature type="compositionally biased region" description="Basic and acidic residues" evidence="1">
    <location>
        <begin position="41"/>
        <end position="50"/>
    </location>
</feature>
<feature type="region of interest" description="Disordered" evidence="1">
    <location>
        <begin position="1"/>
        <end position="50"/>
    </location>
</feature>
<reference evidence="2 3" key="1">
    <citation type="journal article" date="2022" name="Nat. Plants">
        <title>Genomes of leafy and leafless Platanthera orchids illuminate the evolution of mycoheterotrophy.</title>
        <authorList>
            <person name="Li M.H."/>
            <person name="Liu K.W."/>
            <person name="Li Z."/>
            <person name="Lu H.C."/>
            <person name="Ye Q.L."/>
            <person name="Zhang D."/>
            <person name="Wang J.Y."/>
            <person name="Li Y.F."/>
            <person name="Zhong Z.M."/>
            <person name="Liu X."/>
            <person name="Yu X."/>
            <person name="Liu D.K."/>
            <person name="Tu X.D."/>
            <person name="Liu B."/>
            <person name="Hao Y."/>
            <person name="Liao X.Y."/>
            <person name="Jiang Y.T."/>
            <person name="Sun W.H."/>
            <person name="Chen J."/>
            <person name="Chen Y.Q."/>
            <person name="Ai Y."/>
            <person name="Zhai J.W."/>
            <person name="Wu S.S."/>
            <person name="Zhou Z."/>
            <person name="Hsiao Y.Y."/>
            <person name="Wu W.L."/>
            <person name="Chen Y.Y."/>
            <person name="Lin Y.F."/>
            <person name="Hsu J.L."/>
            <person name="Li C.Y."/>
            <person name="Wang Z.W."/>
            <person name="Zhao X."/>
            <person name="Zhong W.Y."/>
            <person name="Ma X.K."/>
            <person name="Ma L."/>
            <person name="Huang J."/>
            <person name="Chen G.Z."/>
            <person name="Huang M.Z."/>
            <person name="Huang L."/>
            <person name="Peng D.H."/>
            <person name="Luo Y.B."/>
            <person name="Zou S.Q."/>
            <person name="Chen S.P."/>
            <person name="Lan S."/>
            <person name="Tsai W.C."/>
            <person name="Van de Peer Y."/>
            <person name="Liu Z.J."/>
        </authorList>
    </citation>
    <scope>NUCLEOTIDE SEQUENCE [LARGE SCALE GENOMIC DNA]</scope>
    <source>
        <strain evidence="2">Lor288</strain>
    </source>
</reference>
<proteinExistence type="predicted"/>
<evidence type="ECO:0000313" key="3">
    <source>
        <dbReference type="Proteomes" id="UP001412067"/>
    </source>
</evidence>
<keyword evidence="3" id="KW-1185">Reference proteome</keyword>
<protein>
    <submittedName>
        <fullName evidence="2">Uncharacterized protein</fullName>
    </submittedName>
</protein>